<sequence length="49" mass="5399">CVGPCVVQESSSGIHVQNVQVCYIGKHVPWWFAAPINPSHPIYTTFTSI</sequence>
<proteinExistence type="predicted"/>
<protein>
    <submittedName>
        <fullName evidence="1">Uncharacterized protein</fullName>
    </submittedName>
</protein>
<name>A0A7N9CRH1_MACFA</name>
<organism evidence="1 2">
    <name type="scientific">Macaca fascicularis</name>
    <name type="common">Crab-eating macaque</name>
    <name type="synonym">Cynomolgus monkey</name>
    <dbReference type="NCBI Taxonomy" id="9541"/>
    <lineage>
        <taxon>Eukaryota</taxon>
        <taxon>Metazoa</taxon>
        <taxon>Chordata</taxon>
        <taxon>Craniata</taxon>
        <taxon>Vertebrata</taxon>
        <taxon>Euteleostomi</taxon>
        <taxon>Mammalia</taxon>
        <taxon>Eutheria</taxon>
        <taxon>Euarchontoglires</taxon>
        <taxon>Primates</taxon>
        <taxon>Haplorrhini</taxon>
        <taxon>Catarrhini</taxon>
        <taxon>Cercopithecidae</taxon>
        <taxon>Cercopithecinae</taxon>
        <taxon>Macaca</taxon>
    </lineage>
</organism>
<dbReference type="Ensembl" id="ENSMFAT00000096665.1">
    <property type="protein sequence ID" value="ENSMFAP00000055877.1"/>
    <property type="gene ID" value="ENSMFAG00000058741.1"/>
</dbReference>
<reference evidence="1" key="2">
    <citation type="submission" date="2025-08" db="UniProtKB">
        <authorList>
            <consortium name="Ensembl"/>
        </authorList>
    </citation>
    <scope>IDENTIFICATION</scope>
</reference>
<keyword evidence="2" id="KW-1185">Reference proteome</keyword>
<dbReference type="Proteomes" id="UP000233100">
    <property type="component" value="Chromosome 11"/>
</dbReference>
<evidence type="ECO:0000313" key="2">
    <source>
        <dbReference type="Proteomes" id="UP000233100"/>
    </source>
</evidence>
<dbReference type="GeneTree" id="ENSGT01030000239935"/>
<reference evidence="1 2" key="1">
    <citation type="submission" date="2013-03" db="EMBL/GenBank/DDBJ databases">
        <authorList>
            <person name="Warren W."/>
            <person name="Wilson R.K."/>
        </authorList>
    </citation>
    <scope>NUCLEOTIDE SEQUENCE</scope>
</reference>
<dbReference type="AlphaFoldDB" id="A0A7N9CRH1"/>
<evidence type="ECO:0000313" key="1">
    <source>
        <dbReference type="Ensembl" id="ENSMFAP00000055877.1"/>
    </source>
</evidence>
<reference evidence="1" key="3">
    <citation type="submission" date="2025-09" db="UniProtKB">
        <authorList>
            <consortium name="Ensembl"/>
        </authorList>
    </citation>
    <scope>IDENTIFICATION</scope>
</reference>
<accession>A0A7N9CRH1</accession>